<dbReference type="InterPro" id="IPR011051">
    <property type="entry name" value="RmlC_Cupin_sf"/>
</dbReference>
<evidence type="ECO:0000313" key="1">
    <source>
        <dbReference type="EMBL" id="APF32459.1"/>
    </source>
</evidence>
<dbReference type="EMBL" id="CAAKHA010000029">
    <property type="protein sequence ID" value="VIJ07986.1"/>
    <property type="molecule type" value="Genomic_DNA"/>
</dbReference>
<name>A0A1L2YZW2_BACTI</name>
<dbReference type="AlphaFoldDB" id="A0A1L2YZW2"/>
<reference evidence="1" key="1">
    <citation type="journal article" date="2017" name="Res. Microbiol.">
        <title>Comparative genomics of extrachromosomal elements in Bacillus thuringiensis subsp. israelensis.</title>
        <authorList>
            <person name="Bolotin A."/>
            <person name="Gillis A."/>
            <person name="Sanchis V."/>
            <person name="Nielsen-LeRoux C."/>
            <person name="Mahillon J."/>
            <person name="Lereclus D."/>
            <person name="Sorokin A."/>
        </authorList>
    </citation>
    <scope>NUCLEOTIDE SEQUENCE</scope>
    <source>
        <strain evidence="1">AM65-52</strain>
        <plasmid evidence="1">pAM65-52-1-360K</plasmid>
    </source>
</reference>
<geneLocation type="plasmid" evidence="1">
    <name>pAM65-52-1-360K</name>
</geneLocation>
<evidence type="ECO:0000313" key="2">
    <source>
        <dbReference type="EMBL" id="VIJ07986.1"/>
    </source>
</evidence>
<dbReference type="RefSeq" id="WP_001176240.1">
    <property type="nucleotide sequence ID" value="NZ_CAAKHA010000029.1"/>
</dbReference>
<gene>
    <name evidence="1" type="ORF">ATN07_28520</name>
    <name evidence="2" type="ORF">BTAR23_AR23_06068</name>
</gene>
<dbReference type="SUPFAM" id="SSF51182">
    <property type="entry name" value="RmlC-like cupins"/>
    <property type="match status" value="1"/>
</dbReference>
<protein>
    <submittedName>
        <fullName evidence="1">Uncharacterized protein</fullName>
    </submittedName>
</protein>
<accession>A0A1L2YZW2</accession>
<keyword evidence="1" id="KW-0614">Plasmid</keyword>
<evidence type="ECO:0000313" key="3">
    <source>
        <dbReference type="Proteomes" id="UP000508034"/>
    </source>
</evidence>
<organism evidence="1">
    <name type="scientific">Bacillus thuringiensis subsp. israelensis</name>
    <dbReference type="NCBI Taxonomy" id="1430"/>
    <lineage>
        <taxon>Bacteria</taxon>
        <taxon>Bacillati</taxon>
        <taxon>Bacillota</taxon>
        <taxon>Bacilli</taxon>
        <taxon>Bacillales</taxon>
        <taxon>Bacillaceae</taxon>
        <taxon>Bacillus</taxon>
        <taxon>Bacillus cereus group</taxon>
    </lineage>
</organism>
<reference evidence="2 3" key="2">
    <citation type="submission" date="2019-04" db="EMBL/GenBank/DDBJ databases">
        <authorList>
            <person name="Patino-Navarrete R."/>
            <person name="Patino Navarrete R."/>
        </authorList>
    </citation>
    <scope>NUCLEOTIDE SEQUENCE [LARGE SCALE GENOMIC DNA]</scope>
    <source>
        <strain evidence="2">Bacillus thuringiensis strain AR23</strain>
    </source>
</reference>
<dbReference type="Proteomes" id="UP000508034">
    <property type="component" value="Unassembled WGS sequence"/>
</dbReference>
<proteinExistence type="predicted"/>
<dbReference type="EMBL" id="CP013276">
    <property type="protein sequence ID" value="APF32459.1"/>
    <property type="molecule type" value="Genomic_DNA"/>
</dbReference>
<sequence>MQLKNVTPMGLNDEVFKTIINKTENTFPSFFFINPSGNVVIPKYLNKDICMYAVFGETMVIIDNEIEILRHQQILYFNAEVYIELRNNTTENVIVYIDGVNK</sequence>